<sequence length="690" mass="78104">MASFTPAKAKAQVVPSSALKPTPKSILRTPSTKLGRRQREDDEEAPESPSKKRKVMFDVPDVGEVKGLELRSVEDTKQEVRKIFEAHERGDEEGYDMLKDIFAHDRQQYSAEGSVDDDSGVKPEELLAYVVALTTCVPAMGKNYSGLVKEILKCAWLGRDEVFVKAYLQFLAALVSAQGSYLYPVLSMFVEKFRESRPSSWTVPGFPDVDRETMEARLHSGLAYLIKLFPAATPVIRKLLASEFPYSEESLPIYKTYIGNMLQMREYATDIAADIMEIITDRLVKLDVQMQLDLDDLDDDTSAAVASQLRAAQSRALEGEDDSDESDAESIASDDSDADEQSKQVERASQTVQKMDMILETLFQLYTPIFEDPDSTTAMRTFEDLLTELTFLILPTYKSRHTQFILFHFSQRSHTLIDMMVGTLFNIAFQNNTSMVLRQSAVAYLASFASRGRHVPAETVRSICDVLMQHTELYRSRYEKNCHGPNLQKFTIYYALFQGLLYIFCFRWRDLIVSAPDMIDEDDPASYLGHDLTWLPGLREIIRQNIWSKFNPLKVCSPAITAEFARLASFTTFMFVHDKIDANRRVHLAQFASGGYANPGAGGSTLLREPGHDPNDESWLQLEPPSCFDPYQLPVSRRWVADDYISWKPIPGLDRQEENDEDSDDGAEMDEDEDLVEEDTATDDGDADER</sequence>
<keyword evidence="3" id="KW-0648">Protein biosynthesis</keyword>
<dbReference type="GO" id="GO:0001042">
    <property type="term" value="F:RNA polymerase I core binding"/>
    <property type="evidence" value="ECO:0007669"/>
    <property type="project" value="TreeGrafter"/>
</dbReference>
<dbReference type="PANTHER" id="PTHR12790">
    <property type="entry name" value="TRANSCRIPTION INITIATION FACTOR IA RRN3"/>
    <property type="match status" value="1"/>
</dbReference>
<keyword evidence="3" id="KW-0396">Initiation factor</keyword>
<evidence type="ECO:0000313" key="4">
    <source>
        <dbReference type="Proteomes" id="UP001174694"/>
    </source>
</evidence>
<dbReference type="AlphaFoldDB" id="A0AA38RSW4"/>
<dbReference type="Pfam" id="PF05327">
    <property type="entry name" value="RRN3"/>
    <property type="match status" value="1"/>
</dbReference>
<evidence type="ECO:0000256" key="2">
    <source>
        <dbReference type="SAM" id="MobiDB-lite"/>
    </source>
</evidence>
<evidence type="ECO:0000313" key="3">
    <source>
        <dbReference type="EMBL" id="KAJ9157518.1"/>
    </source>
</evidence>
<feature type="compositionally biased region" description="Acidic residues" evidence="2">
    <location>
        <begin position="319"/>
        <end position="339"/>
    </location>
</feature>
<accession>A0AA38RSW4</accession>
<dbReference type="PANTHER" id="PTHR12790:SF0">
    <property type="entry name" value="RNA POLYMERASE I-SPECIFIC TRANSCRIPTION INITIATION FACTOR RRN3-RELATED"/>
    <property type="match status" value="1"/>
</dbReference>
<dbReference type="InterPro" id="IPR007991">
    <property type="entry name" value="RNA_pol_I_trans_ini_fac_RRN3"/>
</dbReference>
<reference evidence="3" key="1">
    <citation type="submission" date="2022-07" db="EMBL/GenBank/DDBJ databases">
        <title>Fungi with potential for degradation of polypropylene.</title>
        <authorList>
            <person name="Gostincar C."/>
        </authorList>
    </citation>
    <scope>NUCLEOTIDE SEQUENCE</scope>
    <source>
        <strain evidence="3">EXF-13308</strain>
    </source>
</reference>
<organism evidence="3 4">
    <name type="scientific">Pleurostoma richardsiae</name>
    <dbReference type="NCBI Taxonomy" id="41990"/>
    <lineage>
        <taxon>Eukaryota</taxon>
        <taxon>Fungi</taxon>
        <taxon>Dikarya</taxon>
        <taxon>Ascomycota</taxon>
        <taxon>Pezizomycotina</taxon>
        <taxon>Sordariomycetes</taxon>
        <taxon>Sordariomycetidae</taxon>
        <taxon>Calosphaeriales</taxon>
        <taxon>Pleurostomataceae</taxon>
        <taxon>Pleurostoma</taxon>
    </lineage>
</organism>
<evidence type="ECO:0000256" key="1">
    <source>
        <dbReference type="ARBA" id="ARBA00010098"/>
    </source>
</evidence>
<protein>
    <submittedName>
        <fullName evidence="3">RNA polymerase I specific transcription initiation factor RRN3 superfamily</fullName>
    </submittedName>
</protein>
<feature type="region of interest" description="Disordered" evidence="2">
    <location>
        <begin position="1"/>
        <end position="57"/>
    </location>
</feature>
<dbReference type="GO" id="GO:0003743">
    <property type="term" value="F:translation initiation factor activity"/>
    <property type="evidence" value="ECO:0007669"/>
    <property type="project" value="UniProtKB-KW"/>
</dbReference>
<feature type="compositionally biased region" description="Acidic residues" evidence="2">
    <location>
        <begin position="657"/>
        <end position="690"/>
    </location>
</feature>
<dbReference type="GO" id="GO:0005634">
    <property type="term" value="C:nucleus"/>
    <property type="evidence" value="ECO:0007669"/>
    <property type="project" value="TreeGrafter"/>
</dbReference>
<dbReference type="GO" id="GO:0006361">
    <property type="term" value="P:transcription initiation at RNA polymerase I promoter"/>
    <property type="evidence" value="ECO:0007669"/>
    <property type="project" value="InterPro"/>
</dbReference>
<name>A0AA38RSW4_9PEZI</name>
<comment type="caution">
    <text evidence="3">The sequence shown here is derived from an EMBL/GenBank/DDBJ whole genome shotgun (WGS) entry which is preliminary data.</text>
</comment>
<dbReference type="EMBL" id="JANBVO010000001">
    <property type="protein sequence ID" value="KAJ9157518.1"/>
    <property type="molecule type" value="Genomic_DNA"/>
</dbReference>
<feature type="region of interest" description="Disordered" evidence="2">
    <location>
        <begin position="650"/>
        <end position="690"/>
    </location>
</feature>
<feature type="region of interest" description="Disordered" evidence="2">
    <location>
        <begin position="314"/>
        <end position="349"/>
    </location>
</feature>
<proteinExistence type="inferred from homology"/>
<gene>
    <name evidence="3" type="ORF">NKR23_g684</name>
</gene>
<comment type="similarity">
    <text evidence="1">Belongs to the RRN3 family.</text>
</comment>
<keyword evidence="4" id="KW-1185">Reference proteome</keyword>
<dbReference type="Proteomes" id="UP001174694">
    <property type="component" value="Unassembled WGS sequence"/>
</dbReference>
<dbReference type="GO" id="GO:0001181">
    <property type="term" value="F:RNA polymerase I general transcription initiation factor activity"/>
    <property type="evidence" value="ECO:0007669"/>
    <property type="project" value="InterPro"/>
</dbReference>